<reference evidence="9" key="1">
    <citation type="submission" date="2022-08" db="EMBL/GenBank/DDBJ databases">
        <title>Genomic Encyclopedia of Type Strains, Phase III (KMG-III): the genomes of soil and plant-associated and newly described type strains.</title>
        <authorList>
            <person name="Whitman W."/>
        </authorList>
    </citation>
    <scope>NUCLEOTIDE SEQUENCE</scope>
    <source>
        <strain evidence="9">HMT 1</strain>
    </source>
</reference>
<dbReference type="SMART" id="SM00448">
    <property type="entry name" value="REC"/>
    <property type="match status" value="1"/>
</dbReference>
<keyword evidence="5" id="KW-0597">Phosphoprotein</keyword>
<dbReference type="CDD" id="cd00156">
    <property type="entry name" value="REC"/>
    <property type="match status" value="1"/>
</dbReference>
<dbReference type="SUPFAM" id="SSF46689">
    <property type="entry name" value="Homeodomain-like"/>
    <property type="match status" value="1"/>
</dbReference>
<evidence type="ECO:0000259" key="8">
    <source>
        <dbReference type="PROSITE" id="PS50110"/>
    </source>
</evidence>
<keyword evidence="9" id="KW-0238">DNA-binding</keyword>
<keyword evidence="3" id="KW-0805">Transcription regulation</keyword>
<dbReference type="SMART" id="SM00382">
    <property type="entry name" value="AAA"/>
    <property type="match status" value="1"/>
</dbReference>
<feature type="domain" description="Response regulatory" evidence="8">
    <location>
        <begin position="18"/>
        <end position="138"/>
    </location>
</feature>
<dbReference type="InterPro" id="IPR025662">
    <property type="entry name" value="Sigma_54_int_dom_ATP-bd_1"/>
</dbReference>
<dbReference type="Pfam" id="PF02954">
    <property type="entry name" value="HTH_8"/>
    <property type="match status" value="1"/>
</dbReference>
<dbReference type="GO" id="GO:0005524">
    <property type="term" value="F:ATP binding"/>
    <property type="evidence" value="ECO:0007669"/>
    <property type="project" value="UniProtKB-KW"/>
</dbReference>
<dbReference type="PROSITE" id="PS50045">
    <property type="entry name" value="SIGMA54_INTERACT_4"/>
    <property type="match status" value="1"/>
</dbReference>
<evidence type="ECO:0000313" key="10">
    <source>
        <dbReference type="Proteomes" id="UP001204445"/>
    </source>
</evidence>
<dbReference type="InterPro" id="IPR002078">
    <property type="entry name" value="Sigma_54_int"/>
</dbReference>
<feature type="domain" description="Sigma-54 factor interaction" evidence="7">
    <location>
        <begin position="158"/>
        <end position="385"/>
    </location>
</feature>
<dbReference type="GO" id="GO:0043565">
    <property type="term" value="F:sequence-specific DNA binding"/>
    <property type="evidence" value="ECO:0007669"/>
    <property type="project" value="InterPro"/>
</dbReference>
<gene>
    <name evidence="9" type="ORF">J2T55_002450</name>
</gene>
<keyword evidence="1" id="KW-0547">Nucleotide-binding</keyword>
<dbReference type="InterPro" id="IPR058031">
    <property type="entry name" value="AAA_lid_NorR"/>
</dbReference>
<sequence>MYSGNEAVHKTPAPEKPVLLLVDDDPLIAESLALALEDDYVVYTSATRGKTKSLLQTAETQPALALVDLGLPPTPHAPDEGFTLISELLAFNRQIRILVLSGQSERENIQHALTLGAVDFVPKPCDIELLKTRLQHQLMLLDAEIRAESETAADEPALLGNSTAMQMLRSLISQFADSPFSILIEGESGSGKELVARQLHAESSRAQEPFLTINCAAFTPELLEAQLFGHARGAFTGAASDRAGFFEAAGSGSLLLDEIGELPLELQSKLLRVLENGEYYRLGETRPRQASCRIIAATNRDLRAEVRNGSFRQDLFHRLGVLSLSVPPLRERGADCLDLVDYFCRVYAPQAQPFRLTPAAREELGSYAFPGNVRELRNIVIRLLTKYPGAEVDAGPLRAELESTVYDEPVSASEQTPADDSGAAVEHDLQSPGFDLDTRLRQWEQQYIDAAMRLSEGNLSRAARLLGINRTTLYSRIQRLEKEGQG</sequence>
<dbReference type="PROSITE" id="PS00688">
    <property type="entry name" value="SIGMA54_INTERACT_3"/>
    <property type="match status" value="1"/>
</dbReference>
<dbReference type="Proteomes" id="UP001204445">
    <property type="component" value="Unassembled WGS sequence"/>
</dbReference>
<dbReference type="Pfam" id="PF00158">
    <property type="entry name" value="Sigma54_activat"/>
    <property type="match status" value="1"/>
</dbReference>
<dbReference type="InterPro" id="IPR025944">
    <property type="entry name" value="Sigma_54_int_dom_CS"/>
</dbReference>
<dbReference type="Gene3D" id="3.40.50.2300">
    <property type="match status" value="1"/>
</dbReference>
<evidence type="ECO:0000313" key="9">
    <source>
        <dbReference type="EMBL" id="MCS3904414.1"/>
    </source>
</evidence>
<dbReference type="GO" id="GO:0000160">
    <property type="term" value="P:phosphorelay signal transduction system"/>
    <property type="evidence" value="ECO:0007669"/>
    <property type="project" value="InterPro"/>
</dbReference>
<proteinExistence type="predicted"/>
<protein>
    <submittedName>
        <fullName evidence="9">DNA-binding NtrC family response regulator</fullName>
    </submittedName>
</protein>
<evidence type="ECO:0000256" key="1">
    <source>
        <dbReference type="ARBA" id="ARBA00022741"/>
    </source>
</evidence>
<dbReference type="InterPro" id="IPR003593">
    <property type="entry name" value="AAA+_ATPase"/>
</dbReference>
<dbReference type="InterPro" id="IPR011006">
    <property type="entry name" value="CheY-like_superfamily"/>
</dbReference>
<name>A0AAE3HLF5_9GAMM</name>
<accession>A0AAE3HLF5</accession>
<dbReference type="InterPro" id="IPR027417">
    <property type="entry name" value="P-loop_NTPase"/>
</dbReference>
<evidence type="ECO:0000256" key="6">
    <source>
        <dbReference type="SAM" id="MobiDB-lite"/>
    </source>
</evidence>
<comment type="caution">
    <text evidence="9">The sequence shown here is derived from an EMBL/GenBank/DDBJ whole genome shotgun (WGS) entry which is preliminary data.</text>
</comment>
<evidence type="ECO:0000256" key="4">
    <source>
        <dbReference type="ARBA" id="ARBA00023163"/>
    </source>
</evidence>
<feature type="region of interest" description="Disordered" evidence="6">
    <location>
        <begin position="407"/>
        <end position="429"/>
    </location>
</feature>
<keyword evidence="2" id="KW-0067">ATP-binding</keyword>
<evidence type="ECO:0000256" key="3">
    <source>
        <dbReference type="ARBA" id="ARBA00023015"/>
    </source>
</evidence>
<dbReference type="InterPro" id="IPR009057">
    <property type="entry name" value="Homeodomain-like_sf"/>
</dbReference>
<keyword evidence="10" id="KW-1185">Reference proteome</keyword>
<dbReference type="Gene3D" id="1.10.10.60">
    <property type="entry name" value="Homeodomain-like"/>
    <property type="match status" value="1"/>
</dbReference>
<keyword evidence="4" id="KW-0804">Transcription</keyword>
<dbReference type="SUPFAM" id="SSF52172">
    <property type="entry name" value="CheY-like"/>
    <property type="match status" value="1"/>
</dbReference>
<dbReference type="PANTHER" id="PTHR32071">
    <property type="entry name" value="TRANSCRIPTIONAL REGULATORY PROTEIN"/>
    <property type="match status" value="1"/>
</dbReference>
<dbReference type="InterPro" id="IPR001789">
    <property type="entry name" value="Sig_transdc_resp-reg_receiver"/>
</dbReference>
<dbReference type="Pfam" id="PF00072">
    <property type="entry name" value="Response_reg"/>
    <property type="match status" value="1"/>
</dbReference>
<evidence type="ECO:0000256" key="2">
    <source>
        <dbReference type="ARBA" id="ARBA00022840"/>
    </source>
</evidence>
<evidence type="ECO:0000259" key="7">
    <source>
        <dbReference type="PROSITE" id="PS50045"/>
    </source>
</evidence>
<organism evidence="9 10">
    <name type="scientific">Methylohalomonas lacus</name>
    <dbReference type="NCBI Taxonomy" id="398773"/>
    <lineage>
        <taxon>Bacteria</taxon>
        <taxon>Pseudomonadati</taxon>
        <taxon>Pseudomonadota</taxon>
        <taxon>Gammaproteobacteria</taxon>
        <taxon>Methylohalomonadales</taxon>
        <taxon>Methylohalomonadaceae</taxon>
        <taxon>Methylohalomonas</taxon>
    </lineage>
</organism>
<dbReference type="PROSITE" id="PS00675">
    <property type="entry name" value="SIGMA54_INTERACT_1"/>
    <property type="match status" value="1"/>
</dbReference>
<dbReference type="InterPro" id="IPR002197">
    <property type="entry name" value="HTH_Fis"/>
</dbReference>
<dbReference type="Pfam" id="PF25601">
    <property type="entry name" value="AAA_lid_14"/>
    <property type="match status" value="1"/>
</dbReference>
<dbReference type="Gene3D" id="3.40.50.300">
    <property type="entry name" value="P-loop containing nucleotide triphosphate hydrolases"/>
    <property type="match status" value="1"/>
</dbReference>
<dbReference type="EMBL" id="JANUCT010000022">
    <property type="protein sequence ID" value="MCS3904414.1"/>
    <property type="molecule type" value="Genomic_DNA"/>
</dbReference>
<dbReference type="FunFam" id="3.40.50.300:FF:000006">
    <property type="entry name" value="DNA-binding transcriptional regulator NtrC"/>
    <property type="match status" value="1"/>
</dbReference>
<dbReference type="CDD" id="cd00009">
    <property type="entry name" value="AAA"/>
    <property type="match status" value="1"/>
</dbReference>
<dbReference type="RefSeq" id="WP_259057320.1">
    <property type="nucleotide sequence ID" value="NZ_JANUCT010000022.1"/>
</dbReference>
<dbReference type="SUPFAM" id="SSF52540">
    <property type="entry name" value="P-loop containing nucleoside triphosphate hydrolases"/>
    <property type="match status" value="1"/>
</dbReference>
<dbReference type="AlphaFoldDB" id="A0AAE3HLF5"/>
<dbReference type="PROSITE" id="PS50110">
    <property type="entry name" value="RESPONSE_REGULATORY"/>
    <property type="match status" value="1"/>
</dbReference>
<feature type="modified residue" description="4-aspartylphosphate" evidence="5">
    <location>
        <position position="68"/>
    </location>
</feature>
<dbReference type="PRINTS" id="PR01590">
    <property type="entry name" value="HTHFIS"/>
</dbReference>
<dbReference type="Gene3D" id="1.10.8.60">
    <property type="match status" value="1"/>
</dbReference>
<dbReference type="GO" id="GO:0006355">
    <property type="term" value="P:regulation of DNA-templated transcription"/>
    <property type="evidence" value="ECO:0007669"/>
    <property type="project" value="InterPro"/>
</dbReference>
<evidence type="ECO:0000256" key="5">
    <source>
        <dbReference type="PROSITE-ProRule" id="PRU00169"/>
    </source>
</evidence>